<feature type="domain" description="Histidine kinase" evidence="13">
    <location>
        <begin position="571"/>
        <end position="793"/>
    </location>
</feature>
<feature type="transmembrane region" description="Helical" evidence="11">
    <location>
        <begin position="257"/>
        <end position="277"/>
    </location>
</feature>
<dbReference type="InterPro" id="IPR035965">
    <property type="entry name" value="PAS-like_dom_sf"/>
</dbReference>
<dbReference type="InterPro" id="IPR004358">
    <property type="entry name" value="Sig_transdc_His_kin-like_C"/>
</dbReference>
<dbReference type="InterPro" id="IPR011006">
    <property type="entry name" value="CheY-like_superfamily"/>
</dbReference>
<name>A0A1V1PC97_9BACT</name>
<keyword evidence="12" id="KW-0732">Signal</keyword>
<organism evidence="16 17">
    <name type="scientific">Candidatus Magnetoglobus multicellularis str. Araruama</name>
    <dbReference type="NCBI Taxonomy" id="890399"/>
    <lineage>
        <taxon>Bacteria</taxon>
        <taxon>Pseudomonadati</taxon>
        <taxon>Thermodesulfobacteriota</taxon>
        <taxon>Desulfobacteria</taxon>
        <taxon>Desulfobacterales</taxon>
        <taxon>Desulfobacteraceae</taxon>
        <taxon>Candidatus Magnetoglobus</taxon>
    </lineage>
</organism>
<keyword evidence="7" id="KW-0067">ATP-binding</keyword>
<dbReference type="NCBIfam" id="TIGR00229">
    <property type="entry name" value="sensory_box"/>
    <property type="match status" value="1"/>
</dbReference>
<evidence type="ECO:0000313" key="16">
    <source>
        <dbReference type="EMBL" id="ETR72471.1"/>
    </source>
</evidence>
<keyword evidence="3 9" id="KW-0597">Phosphoprotein</keyword>
<dbReference type="SUPFAM" id="SSF55785">
    <property type="entry name" value="PYP-like sensor domain (PAS domain)"/>
    <property type="match status" value="2"/>
</dbReference>
<dbReference type="SUPFAM" id="SSF52172">
    <property type="entry name" value="CheY-like"/>
    <property type="match status" value="1"/>
</dbReference>
<feature type="modified residue" description="4-aspartylphosphate" evidence="9">
    <location>
        <position position="863"/>
    </location>
</feature>
<dbReference type="InterPro" id="IPR013767">
    <property type="entry name" value="PAS_fold"/>
</dbReference>
<dbReference type="SMART" id="SM00091">
    <property type="entry name" value="PAS"/>
    <property type="match status" value="2"/>
</dbReference>
<dbReference type="CDD" id="cd00130">
    <property type="entry name" value="PAS"/>
    <property type="match status" value="1"/>
</dbReference>
<keyword evidence="5" id="KW-0547">Nucleotide-binding</keyword>
<dbReference type="GO" id="GO:0000155">
    <property type="term" value="F:phosphorelay sensor kinase activity"/>
    <property type="evidence" value="ECO:0007669"/>
    <property type="project" value="InterPro"/>
</dbReference>
<dbReference type="EC" id="2.7.13.3" evidence="2"/>
<keyword evidence="8" id="KW-0902">Two-component regulatory system</keyword>
<dbReference type="Pfam" id="PF02518">
    <property type="entry name" value="HATPase_c"/>
    <property type="match status" value="1"/>
</dbReference>
<dbReference type="PRINTS" id="PR00344">
    <property type="entry name" value="BCTRLSENSOR"/>
</dbReference>
<evidence type="ECO:0000259" key="14">
    <source>
        <dbReference type="PROSITE" id="PS50110"/>
    </source>
</evidence>
<comment type="caution">
    <text evidence="16">The sequence shown here is derived from an EMBL/GenBank/DDBJ whole genome shotgun (WGS) entry which is preliminary data.</text>
</comment>
<evidence type="ECO:0000256" key="1">
    <source>
        <dbReference type="ARBA" id="ARBA00000085"/>
    </source>
</evidence>
<keyword evidence="11" id="KW-1133">Transmembrane helix</keyword>
<dbReference type="SUPFAM" id="SSF47384">
    <property type="entry name" value="Homodimeric domain of signal transducing histidine kinase"/>
    <property type="match status" value="1"/>
</dbReference>
<dbReference type="EMBL" id="ATBP01000144">
    <property type="protein sequence ID" value="ETR72471.1"/>
    <property type="molecule type" value="Genomic_DNA"/>
</dbReference>
<keyword evidence="6" id="KW-0418">Kinase</keyword>
<dbReference type="Pfam" id="PF00072">
    <property type="entry name" value="Response_reg"/>
    <property type="match status" value="1"/>
</dbReference>
<evidence type="ECO:0000256" key="12">
    <source>
        <dbReference type="SAM" id="SignalP"/>
    </source>
</evidence>
<dbReference type="Gene3D" id="1.10.287.130">
    <property type="match status" value="1"/>
</dbReference>
<evidence type="ECO:0000256" key="6">
    <source>
        <dbReference type="ARBA" id="ARBA00022777"/>
    </source>
</evidence>
<feature type="domain" description="Response regulatory" evidence="14">
    <location>
        <begin position="812"/>
        <end position="928"/>
    </location>
</feature>
<dbReference type="InterPro" id="IPR036890">
    <property type="entry name" value="HATPase_C_sf"/>
</dbReference>
<evidence type="ECO:0000256" key="8">
    <source>
        <dbReference type="ARBA" id="ARBA00023012"/>
    </source>
</evidence>
<dbReference type="PANTHER" id="PTHR43065:SF46">
    <property type="entry name" value="C4-DICARBOXYLATE TRANSPORT SENSOR PROTEIN DCTB"/>
    <property type="match status" value="1"/>
</dbReference>
<dbReference type="SUPFAM" id="SSF53850">
    <property type="entry name" value="Periplasmic binding protein-like II"/>
    <property type="match status" value="1"/>
</dbReference>
<dbReference type="Gene3D" id="3.40.50.2300">
    <property type="match status" value="1"/>
</dbReference>
<dbReference type="CDD" id="cd00082">
    <property type="entry name" value="HisKA"/>
    <property type="match status" value="1"/>
</dbReference>
<dbReference type="Gene3D" id="3.40.190.10">
    <property type="entry name" value="Periplasmic binding protein-like II"/>
    <property type="match status" value="2"/>
</dbReference>
<evidence type="ECO:0000256" key="2">
    <source>
        <dbReference type="ARBA" id="ARBA00012438"/>
    </source>
</evidence>
<reference evidence="17" key="1">
    <citation type="submission" date="2012-11" db="EMBL/GenBank/DDBJ databases">
        <authorList>
            <person name="Lucero-Rivera Y.E."/>
            <person name="Tovar-Ramirez D."/>
        </authorList>
    </citation>
    <scope>NUCLEOTIDE SEQUENCE [LARGE SCALE GENOMIC DNA]</scope>
    <source>
        <strain evidence="17">Araruama</strain>
    </source>
</reference>
<keyword evidence="11" id="KW-0812">Transmembrane</keyword>
<dbReference type="InterPro" id="IPR001638">
    <property type="entry name" value="Solute-binding_3/MltF_N"/>
</dbReference>
<dbReference type="InterPro" id="IPR000014">
    <property type="entry name" value="PAS"/>
</dbReference>
<dbReference type="Pfam" id="PF00989">
    <property type="entry name" value="PAS"/>
    <property type="match status" value="1"/>
</dbReference>
<keyword evidence="4" id="KW-0808">Transferase</keyword>
<keyword evidence="11" id="KW-0472">Membrane</keyword>
<evidence type="ECO:0000256" key="5">
    <source>
        <dbReference type="ARBA" id="ARBA00022741"/>
    </source>
</evidence>
<dbReference type="GO" id="GO:0005524">
    <property type="term" value="F:ATP binding"/>
    <property type="evidence" value="ECO:0007669"/>
    <property type="project" value="UniProtKB-KW"/>
</dbReference>
<dbReference type="InterPro" id="IPR003594">
    <property type="entry name" value="HATPase_dom"/>
</dbReference>
<evidence type="ECO:0000256" key="9">
    <source>
        <dbReference type="PROSITE-ProRule" id="PRU00169"/>
    </source>
</evidence>
<feature type="coiled-coil region" evidence="10">
    <location>
        <begin position="535"/>
        <end position="565"/>
    </location>
</feature>
<dbReference type="SMART" id="SM00388">
    <property type="entry name" value="HisKA"/>
    <property type="match status" value="1"/>
</dbReference>
<dbReference type="Gene3D" id="3.30.450.20">
    <property type="entry name" value="PAS domain"/>
    <property type="match status" value="2"/>
</dbReference>
<dbReference type="PROSITE" id="PS50109">
    <property type="entry name" value="HIS_KIN"/>
    <property type="match status" value="1"/>
</dbReference>
<accession>A0A1V1PC97</accession>
<gene>
    <name evidence="16" type="ORF">OMM_01692</name>
</gene>
<feature type="domain" description="PAS" evidence="15">
    <location>
        <begin position="312"/>
        <end position="382"/>
    </location>
</feature>
<proteinExistence type="predicted"/>
<evidence type="ECO:0000259" key="15">
    <source>
        <dbReference type="PROSITE" id="PS50112"/>
    </source>
</evidence>
<feature type="signal peptide" evidence="12">
    <location>
        <begin position="1"/>
        <end position="23"/>
    </location>
</feature>
<sequence length="930" mass="105191">MKALIRYIVFFHTVLFALTMAHAEKTVTMGIYQNIPLCFTDSSNQPQGIYIDVLNHIANKEGWRIKYRIDTWNRCLQALDKHEIDLMCGIAVTLERKNRYFFNDENVMLDWGQIYLSVGSSIQSILDLNHKKIATISGGILRTALQDLARAFDVTCNFVLVESANEVFDLIEQNEVDAGTVLRLFGMRFSYQYHVKPSPIVFAPLHLRFATANPQKQNLLNAIDYHLKSLKDTDSSVYYQSINRWLIDSPIHWHLPGWILISTAALLFFLLMTSIILKRKINRRTLELHSQNIKLQQEIDRRIEADKALAFSEKRFSQYIECSPDGVFVSDNNGCFAEVNPSACALTGYSRDELIGMSIFVLVPNDKQDKAKNHFAKVRHKGKSSGVLPYLTKSGTQKFWIISAVKLSNNEFLGFAKDITEIKIAENKLIKSERLLRTIAHNYPHSYVSIIEKDMTVSFSSGQEFQRMKLEPEQFNGKHLSEIFGTQATYIIQQYEKTFLGEEVSFELFFNDQYQLYKTVPMIESDNSIPRILVVVENISQQKKIEQEKAQLERQLLQAQKMEAIGTLAGGIAHDFNNILAIILGNIELCLEESDPMDPIHLSMAEAQTASIRARELIRQILNFSRQTMPDKEPIAIIPIVKESTQLIRASVPSSIKINTNIVDSEDAIIGNPTQINQILLNLCSNAVYAMGEKGTLTIEASREVPDPVPSLINDLEKKPYIKISVIDNGSGIPQDIINKVFDPYFTTKKIGEGSGMGLSMVYSIIQSHNGAITFHSSSDHGTQFNIFLPIIYEKVNTKQDLPEPTLKGSGNILFVDDEEMLVKLGRRMLTQMGYSVTGFHDPVAALSDFESHASDYDLVITDMTMPDISGKNFSKKILAIRPDIPIFLCTGYSDAIDETMAKELGIKQFLLKPLSKRKLAEEVYAVLMR</sequence>
<dbReference type="InterPro" id="IPR001789">
    <property type="entry name" value="Sig_transdc_resp-reg_receiver"/>
</dbReference>
<evidence type="ECO:0000256" key="11">
    <source>
        <dbReference type="SAM" id="Phobius"/>
    </source>
</evidence>
<dbReference type="Gene3D" id="3.30.565.10">
    <property type="entry name" value="Histidine kinase-like ATPase, C-terminal domain"/>
    <property type="match status" value="1"/>
</dbReference>
<feature type="chain" id="PRO_5010743986" description="histidine kinase" evidence="12">
    <location>
        <begin position="24"/>
        <end position="930"/>
    </location>
</feature>
<dbReference type="SMART" id="SM00448">
    <property type="entry name" value="REC"/>
    <property type="match status" value="1"/>
</dbReference>
<evidence type="ECO:0000256" key="7">
    <source>
        <dbReference type="ARBA" id="ARBA00022840"/>
    </source>
</evidence>
<dbReference type="InterPro" id="IPR003661">
    <property type="entry name" value="HisK_dim/P_dom"/>
</dbReference>
<dbReference type="SUPFAM" id="SSF55874">
    <property type="entry name" value="ATPase domain of HSP90 chaperone/DNA topoisomerase II/histidine kinase"/>
    <property type="match status" value="1"/>
</dbReference>
<dbReference type="AlphaFoldDB" id="A0A1V1PC97"/>
<protein>
    <recommendedName>
        <fullName evidence="2">histidine kinase</fullName>
        <ecNumber evidence="2">2.7.13.3</ecNumber>
    </recommendedName>
</protein>
<evidence type="ECO:0000259" key="13">
    <source>
        <dbReference type="PROSITE" id="PS50109"/>
    </source>
</evidence>
<evidence type="ECO:0000313" key="17">
    <source>
        <dbReference type="Proteomes" id="UP000189670"/>
    </source>
</evidence>
<keyword evidence="10" id="KW-0175">Coiled coil</keyword>
<evidence type="ECO:0000256" key="3">
    <source>
        <dbReference type="ARBA" id="ARBA00022553"/>
    </source>
</evidence>
<evidence type="ECO:0000256" key="4">
    <source>
        <dbReference type="ARBA" id="ARBA00022679"/>
    </source>
</evidence>
<dbReference type="PANTHER" id="PTHR43065">
    <property type="entry name" value="SENSOR HISTIDINE KINASE"/>
    <property type="match status" value="1"/>
</dbReference>
<dbReference type="InterPro" id="IPR036097">
    <property type="entry name" value="HisK_dim/P_sf"/>
</dbReference>
<evidence type="ECO:0000256" key="10">
    <source>
        <dbReference type="SAM" id="Coils"/>
    </source>
</evidence>
<comment type="catalytic activity">
    <reaction evidence="1">
        <text>ATP + protein L-histidine = ADP + protein N-phospho-L-histidine.</text>
        <dbReference type="EC" id="2.7.13.3"/>
    </reaction>
</comment>
<dbReference type="PROSITE" id="PS50110">
    <property type="entry name" value="RESPONSE_REGULATORY"/>
    <property type="match status" value="1"/>
</dbReference>
<dbReference type="SMART" id="SM00062">
    <property type="entry name" value="PBPb"/>
    <property type="match status" value="1"/>
</dbReference>
<dbReference type="CDD" id="cd17546">
    <property type="entry name" value="REC_hyHK_CKI1_RcsC-like"/>
    <property type="match status" value="1"/>
</dbReference>
<dbReference type="PROSITE" id="PS50112">
    <property type="entry name" value="PAS"/>
    <property type="match status" value="1"/>
</dbReference>
<dbReference type="SMART" id="SM00387">
    <property type="entry name" value="HATPase_c"/>
    <property type="match status" value="1"/>
</dbReference>
<dbReference type="GO" id="GO:0006355">
    <property type="term" value="P:regulation of DNA-templated transcription"/>
    <property type="evidence" value="ECO:0007669"/>
    <property type="project" value="InterPro"/>
</dbReference>
<dbReference type="Pfam" id="PF00497">
    <property type="entry name" value="SBP_bac_3"/>
    <property type="match status" value="1"/>
</dbReference>
<dbReference type="Pfam" id="PF00512">
    <property type="entry name" value="HisKA"/>
    <property type="match status" value="1"/>
</dbReference>
<dbReference type="InterPro" id="IPR005467">
    <property type="entry name" value="His_kinase_dom"/>
</dbReference>
<dbReference type="Proteomes" id="UP000189670">
    <property type="component" value="Unassembled WGS sequence"/>
</dbReference>